<dbReference type="STRING" id="1658174.A0A1J9Q343"/>
<reference evidence="15 16" key="1">
    <citation type="submission" date="2015-08" db="EMBL/GenBank/DDBJ databases">
        <title>Emmonsia species relationships and genome sequence.</title>
        <authorList>
            <person name="Cuomo C.A."/>
            <person name="Schwartz I.S."/>
            <person name="Kenyon C."/>
            <person name="De Hoog G.S."/>
            <person name="Govender N.P."/>
            <person name="Botha A."/>
            <person name="Moreno L."/>
            <person name="De Vries M."/>
            <person name="Munoz J.F."/>
            <person name="Stielow J.B."/>
        </authorList>
    </citation>
    <scope>NUCLEOTIDE SEQUENCE [LARGE SCALE GENOMIC DNA]</scope>
    <source>
        <strain evidence="15 16">EI222</strain>
    </source>
</reference>
<dbReference type="GO" id="GO:0005524">
    <property type="term" value="F:ATP binding"/>
    <property type="evidence" value="ECO:0007669"/>
    <property type="project" value="UniProtKB-KW"/>
</dbReference>
<evidence type="ECO:0000256" key="10">
    <source>
        <dbReference type="ARBA" id="ARBA00023136"/>
    </source>
</evidence>
<keyword evidence="4 12" id="KW-0547">Nucleotide-binding</keyword>
<dbReference type="SMART" id="SM00382">
    <property type="entry name" value="AAA"/>
    <property type="match status" value="1"/>
</dbReference>
<evidence type="ECO:0000256" key="9">
    <source>
        <dbReference type="ARBA" id="ARBA00023128"/>
    </source>
</evidence>
<keyword evidence="3 13" id="KW-0812">Transmembrane</keyword>
<name>A0A1J9Q343_9EURO</name>
<comment type="catalytic activity">
    <reaction evidence="11">
        <text>ATP + H2O = ADP + phosphate + H(+)</text>
        <dbReference type="Rhea" id="RHEA:13065"/>
        <dbReference type="ChEBI" id="CHEBI:15377"/>
        <dbReference type="ChEBI" id="CHEBI:15378"/>
        <dbReference type="ChEBI" id="CHEBI:30616"/>
        <dbReference type="ChEBI" id="CHEBI:43474"/>
        <dbReference type="ChEBI" id="CHEBI:456216"/>
    </reaction>
    <physiologicalReaction direction="left-to-right" evidence="11">
        <dbReference type="Rhea" id="RHEA:13066"/>
    </physiologicalReaction>
</comment>
<dbReference type="OrthoDB" id="4185654at2759"/>
<dbReference type="InterPro" id="IPR057495">
    <property type="entry name" value="AAA_lid_BCS1"/>
</dbReference>
<dbReference type="VEuPathDB" id="FungiDB:ACJ73_06149"/>
<evidence type="ECO:0000256" key="11">
    <source>
        <dbReference type="ARBA" id="ARBA00048778"/>
    </source>
</evidence>
<evidence type="ECO:0000256" key="12">
    <source>
        <dbReference type="RuleBase" id="RU003651"/>
    </source>
</evidence>
<dbReference type="GO" id="GO:0016887">
    <property type="term" value="F:ATP hydrolysis activity"/>
    <property type="evidence" value="ECO:0007669"/>
    <property type="project" value="InterPro"/>
</dbReference>
<dbReference type="Gene3D" id="3.40.50.300">
    <property type="entry name" value="P-loop containing nucleotide triphosphate hydrolases"/>
    <property type="match status" value="1"/>
</dbReference>
<dbReference type="Pfam" id="PF25426">
    <property type="entry name" value="AAA_lid_BCS1"/>
    <property type="match status" value="1"/>
</dbReference>
<evidence type="ECO:0000256" key="3">
    <source>
        <dbReference type="ARBA" id="ARBA00022692"/>
    </source>
</evidence>
<evidence type="ECO:0000256" key="6">
    <source>
        <dbReference type="ARBA" id="ARBA00022801"/>
    </source>
</evidence>
<dbReference type="AlphaFoldDB" id="A0A1J9Q343"/>
<dbReference type="InterPro" id="IPR003593">
    <property type="entry name" value="AAA+_ATPase"/>
</dbReference>
<evidence type="ECO:0000256" key="2">
    <source>
        <dbReference type="ARBA" id="ARBA00007448"/>
    </source>
</evidence>
<comment type="caution">
    <text evidence="15">The sequence shown here is derived from an EMBL/GenBank/DDBJ whole genome shotgun (WGS) entry which is preliminary data.</text>
</comment>
<feature type="transmembrane region" description="Helical" evidence="13">
    <location>
        <begin position="153"/>
        <end position="174"/>
    </location>
</feature>
<dbReference type="InterPro" id="IPR027417">
    <property type="entry name" value="P-loop_NTPase"/>
</dbReference>
<keyword evidence="16" id="KW-1185">Reference proteome</keyword>
<sequence length="580" mass="65455">MHRTIIVRTEKYSIKVEHTVHRSTVASLQGAPVKSSSFEIMPTASAPVLRLLKRGDSYFVSAGTGKLLPASLSDLMSSWAGVAMAFEAGYIGDVMRYIRSCPLSSGHLHIVGEKTSFPSAVTLSFYGSHARSITIPSEALNTWPGWVIRAPNLGLLSNILIVGCAFVYVCIWVYDGIWKFCAVEVEIEPRSEEHEHLTTFLECWVTGCLSRRVRSEEWSGQDAPEKIDGEDAPERTEWDWKIVGALRQYRFRPNKICLFLFGGSVFQFRRMERSFEFYSEERYSLRVLGWSCKPIERLLAEARSRHISKSKSKITIFSPGGKPVRQTKIPWWPVKSTSRRSLESISLAKGRKEEVRNDMYSFLNARSAYAKTERPYRRGYLFNGPPGTGKTSLALALAGKFGLDIYTLSLTGQNMTDDELQWLCSHLPRRCILLIEDIDSAGINREETRATQQDSTRQNNQVSLSGLLNAIDGVSSSDGRILVMTTNCRDQLDAALIRPGRVDMEVEFTLASKEQIKSIFQHMYTPEGDTKPTGMATEFANRVPDCQYSPADIQNYLWKHDDPNRAVTEAQDQFPMLHGR</sequence>
<feature type="domain" description="AAA+ ATPase" evidence="14">
    <location>
        <begin position="376"/>
        <end position="512"/>
    </location>
</feature>
<evidence type="ECO:0000256" key="13">
    <source>
        <dbReference type="SAM" id="Phobius"/>
    </source>
</evidence>
<keyword evidence="6" id="KW-0378">Hydrolase</keyword>
<keyword evidence="9" id="KW-0496">Mitochondrion</keyword>
<dbReference type="PROSITE" id="PS00674">
    <property type="entry name" value="AAA"/>
    <property type="match status" value="1"/>
</dbReference>
<proteinExistence type="inferred from homology"/>
<dbReference type="Pfam" id="PF08740">
    <property type="entry name" value="BCS1_N"/>
    <property type="match status" value="1"/>
</dbReference>
<evidence type="ECO:0000256" key="1">
    <source>
        <dbReference type="ARBA" id="ARBA00004434"/>
    </source>
</evidence>
<dbReference type="InterPro" id="IPR050747">
    <property type="entry name" value="Mitochondrial_chaperone_BCS1"/>
</dbReference>
<comment type="similarity">
    <text evidence="2">Belongs to the AAA ATPase family. BCS1 subfamily.</text>
</comment>
<evidence type="ECO:0000313" key="15">
    <source>
        <dbReference type="EMBL" id="OJD22506.1"/>
    </source>
</evidence>
<dbReference type="Proteomes" id="UP000242791">
    <property type="component" value="Unassembled WGS sequence"/>
</dbReference>
<dbReference type="InterPro" id="IPR003959">
    <property type="entry name" value="ATPase_AAA_core"/>
</dbReference>
<accession>A0A1J9Q343</accession>
<dbReference type="InterPro" id="IPR014851">
    <property type="entry name" value="BCS1_N"/>
</dbReference>
<dbReference type="SUPFAM" id="SSF52540">
    <property type="entry name" value="P-loop containing nucleoside triphosphate hydrolases"/>
    <property type="match status" value="1"/>
</dbReference>
<evidence type="ECO:0000259" key="14">
    <source>
        <dbReference type="SMART" id="SM00382"/>
    </source>
</evidence>
<organism evidence="15 16">
    <name type="scientific">Blastomyces percursus</name>
    <dbReference type="NCBI Taxonomy" id="1658174"/>
    <lineage>
        <taxon>Eukaryota</taxon>
        <taxon>Fungi</taxon>
        <taxon>Dikarya</taxon>
        <taxon>Ascomycota</taxon>
        <taxon>Pezizomycotina</taxon>
        <taxon>Eurotiomycetes</taxon>
        <taxon>Eurotiomycetidae</taxon>
        <taxon>Onygenales</taxon>
        <taxon>Ajellomycetaceae</taxon>
        <taxon>Blastomyces</taxon>
    </lineage>
</organism>
<evidence type="ECO:0000313" key="16">
    <source>
        <dbReference type="Proteomes" id="UP000242791"/>
    </source>
</evidence>
<evidence type="ECO:0000256" key="7">
    <source>
        <dbReference type="ARBA" id="ARBA00022840"/>
    </source>
</evidence>
<keyword evidence="7 12" id="KW-0067">ATP-binding</keyword>
<dbReference type="InterPro" id="IPR003960">
    <property type="entry name" value="ATPase_AAA_CS"/>
</dbReference>
<dbReference type="Pfam" id="PF00004">
    <property type="entry name" value="AAA"/>
    <property type="match status" value="1"/>
</dbReference>
<dbReference type="PANTHER" id="PTHR23070">
    <property type="entry name" value="BCS1 AAA-TYPE ATPASE"/>
    <property type="match status" value="1"/>
</dbReference>
<gene>
    <name evidence="15" type="ORF">ACJ73_06149</name>
</gene>
<dbReference type="GO" id="GO:0005743">
    <property type="term" value="C:mitochondrial inner membrane"/>
    <property type="evidence" value="ECO:0007669"/>
    <property type="project" value="UniProtKB-SubCell"/>
</dbReference>
<evidence type="ECO:0000256" key="8">
    <source>
        <dbReference type="ARBA" id="ARBA00022989"/>
    </source>
</evidence>
<protein>
    <recommendedName>
        <fullName evidence="14">AAA+ ATPase domain-containing protein</fullName>
    </recommendedName>
</protein>
<keyword evidence="8 13" id="KW-1133">Transmembrane helix</keyword>
<dbReference type="EMBL" id="LGTZ01001038">
    <property type="protein sequence ID" value="OJD22506.1"/>
    <property type="molecule type" value="Genomic_DNA"/>
</dbReference>
<evidence type="ECO:0000256" key="4">
    <source>
        <dbReference type="ARBA" id="ARBA00022741"/>
    </source>
</evidence>
<evidence type="ECO:0000256" key="5">
    <source>
        <dbReference type="ARBA" id="ARBA00022792"/>
    </source>
</evidence>
<comment type="subcellular location">
    <subcellularLocation>
        <location evidence="1">Mitochondrion inner membrane</location>
        <topology evidence="1">Single-pass membrane protein</topology>
    </subcellularLocation>
</comment>
<keyword evidence="10 13" id="KW-0472">Membrane</keyword>
<keyword evidence="5" id="KW-0999">Mitochondrion inner membrane</keyword>